<feature type="domain" description="Response regulatory" evidence="14">
    <location>
        <begin position="600"/>
        <end position="714"/>
    </location>
</feature>
<keyword evidence="12" id="KW-0472">Membrane</keyword>
<keyword evidence="16" id="KW-1185">Reference proteome</keyword>
<dbReference type="PANTHER" id="PTHR43065:SF46">
    <property type="entry name" value="C4-DICARBOXYLATE TRANSPORT SENSOR PROTEIN DCTB"/>
    <property type="match status" value="1"/>
</dbReference>
<dbReference type="InterPro" id="IPR005467">
    <property type="entry name" value="His_kinase_dom"/>
</dbReference>
<evidence type="ECO:0000256" key="5">
    <source>
        <dbReference type="ARBA" id="ARBA00022679"/>
    </source>
</evidence>
<dbReference type="PRINTS" id="PR00344">
    <property type="entry name" value="BCTRLSENSOR"/>
</dbReference>
<dbReference type="Pfam" id="PF02518">
    <property type="entry name" value="HATPase_c"/>
    <property type="match status" value="1"/>
</dbReference>
<evidence type="ECO:0000256" key="4">
    <source>
        <dbReference type="ARBA" id="ARBA00022553"/>
    </source>
</evidence>
<keyword evidence="9" id="KW-0902">Two-component regulatory system</keyword>
<dbReference type="CDD" id="cd00082">
    <property type="entry name" value="HisKA"/>
    <property type="match status" value="1"/>
</dbReference>
<evidence type="ECO:0000256" key="10">
    <source>
        <dbReference type="ARBA" id="ARBA00024867"/>
    </source>
</evidence>
<dbReference type="PROSITE" id="PS50109">
    <property type="entry name" value="HIS_KIN"/>
    <property type="match status" value="1"/>
</dbReference>
<dbReference type="SUPFAM" id="SSF47384">
    <property type="entry name" value="Homodimeric domain of signal transducing histidine kinase"/>
    <property type="match status" value="1"/>
</dbReference>
<evidence type="ECO:0000256" key="7">
    <source>
        <dbReference type="ARBA" id="ARBA00022777"/>
    </source>
</evidence>
<feature type="domain" description="Histidine kinase" evidence="13">
    <location>
        <begin position="358"/>
        <end position="585"/>
    </location>
</feature>
<keyword evidence="5" id="KW-0808">Transferase</keyword>
<dbReference type="InterPro" id="IPR003594">
    <property type="entry name" value="HATPase_dom"/>
</dbReference>
<dbReference type="Pfam" id="PF00072">
    <property type="entry name" value="Response_reg"/>
    <property type="match status" value="1"/>
</dbReference>
<comment type="catalytic activity">
    <reaction evidence="1">
        <text>ATP + protein L-histidine = ADP + protein N-phospho-L-histidine.</text>
        <dbReference type="EC" id="2.7.13.3"/>
    </reaction>
</comment>
<organism evidence="15 16">
    <name type="scientific">Faecalicatena acetigenes</name>
    <dbReference type="NCBI Taxonomy" id="2981790"/>
    <lineage>
        <taxon>Bacteria</taxon>
        <taxon>Bacillati</taxon>
        <taxon>Bacillota</taxon>
        <taxon>Clostridia</taxon>
        <taxon>Lachnospirales</taxon>
        <taxon>Lachnospiraceae</taxon>
        <taxon>Faecalicatena</taxon>
    </lineage>
</organism>
<dbReference type="PANTHER" id="PTHR43065">
    <property type="entry name" value="SENSOR HISTIDINE KINASE"/>
    <property type="match status" value="1"/>
</dbReference>
<sequence>MNKIVKKRALKTQIGIIFVLLVHIIVILLFGRYIWNGYRDVLLDNQKAQMMNTTQILGQNISTLLADYRADLELIVKMEQEGRGDDSFYREYLDTQERFEVDLIWKDRIGQTEKSVRKITLSNPILFTQMDEKYSIWQYEDSAGKKYLVFQRTLESGGSCSLVVDEETYYQKMISGIHIGTNGYVVVKSEEGKIIMHPEKEQWGIDVIEGRKTMYPNLDFSSLEELVKRQSSGKSGVLEYYSYWWMKEELPKVKKVSAYTPAEAGDSFWVVSAVIDYEDLSAPMTDGFRSLVLIFGVSIIFFIILAGYITKLLFDRRKAASEITYLRKLNQILEDLHRSEETIAHQQRLQIMGTMTGGIVHEFNNFLTPIMGHAELLMLGLPEGSDEYDSAKEIYEASEKAKDVIWQISLMSRKNVETVYKRIEGEKFLKRVARMVESVCPPNVGLSMEVEKNVFHILGNSTQLSQVILNIGINAIHAIGHAEGKLLIRSKKISRERLKQYIQTEITGTWQHYLQIDIQDNGSGMDTETLKQIFEPFFTTKKNGEGTGLGLSLAEQIISSHKGYICAESELNKGTIFHIFLPVIETEELPMKTEGSRRLRFILADDNVKILQMLQKNLEGQQAEVIVCRNKEELEKNVKKQAVDVLLIDESLEDGSGIEYCMTLMGRQEKIICILMVNQVTREVAEAKQRGIINKYIEKPVSDQTIFEAVYQCIRETKV</sequence>
<evidence type="ECO:0000256" key="1">
    <source>
        <dbReference type="ARBA" id="ARBA00000085"/>
    </source>
</evidence>
<comment type="function">
    <text evidence="10">May play the central regulatory role in sporulation. It may be an element of the effector pathway responsible for the activation of sporulation genes in response to nutritional stress. Spo0A may act in concert with spo0H (a sigma factor) to control the expression of some genes that are critical to the sporulation process.</text>
</comment>
<dbReference type="SMART" id="SM00387">
    <property type="entry name" value="HATPase_c"/>
    <property type="match status" value="1"/>
</dbReference>
<dbReference type="Proteomes" id="UP001652394">
    <property type="component" value="Unassembled WGS sequence"/>
</dbReference>
<dbReference type="InterPro" id="IPR003661">
    <property type="entry name" value="HisK_dim/P_dom"/>
</dbReference>
<feature type="modified residue" description="4-aspartylphosphate" evidence="11">
    <location>
        <position position="649"/>
    </location>
</feature>
<evidence type="ECO:0000256" key="12">
    <source>
        <dbReference type="SAM" id="Phobius"/>
    </source>
</evidence>
<evidence type="ECO:0000256" key="11">
    <source>
        <dbReference type="PROSITE-ProRule" id="PRU00169"/>
    </source>
</evidence>
<dbReference type="Gene3D" id="1.10.287.130">
    <property type="match status" value="1"/>
</dbReference>
<evidence type="ECO:0000256" key="3">
    <source>
        <dbReference type="ARBA" id="ARBA00018672"/>
    </source>
</evidence>
<evidence type="ECO:0000259" key="13">
    <source>
        <dbReference type="PROSITE" id="PS50109"/>
    </source>
</evidence>
<feature type="transmembrane region" description="Helical" evidence="12">
    <location>
        <begin position="12"/>
        <end position="35"/>
    </location>
</feature>
<keyword evidence="12" id="KW-1133">Transmembrane helix</keyword>
<accession>A0ABT2T9R2</accession>
<evidence type="ECO:0000313" key="15">
    <source>
        <dbReference type="EMBL" id="MCU6746971.1"/>
    </source>
</evidence>
<evidence type="ECO:0000313" key="16">
    <source>
        <dbReference type="Proteomes" id="UP001652394"/>
    </source>
</evidence>
<dbReference type="InterPro" id="IPR036890">
    <property type="entry name" value="HATPase_C_sf"/>
</dbReference>
<name>A0ABT2T9R2_9FIRM</name>
<dbReference type="PROSITE" id="PS50110">
    <property type="entry name" value="RESPONSE_REGULATORY"/>
    <property type="match status" value="1"/>
</dbReference>
<dbReference type="InterPro" id="IPR011006">
    <property type="entry name" value="CheY-like_superfamily"/>
</dbReference>
<dbReference type="EMBL" id="JAOQJX010000005">
    <property type="protein sequence ID" value="MCU6746971.1"/>
    <property type="molecule type" value="Genomic_DNA"/>
</dbReference>
<feature type="transmembrane region" description="Helical" evidence="12">
    <location>
        <begin position="291"/>
        <end position="309"/>
    </location>
</feature>
<evidence type="ECO:0000259" key="14">
    <source>
        <dbReference type="PROSITE" id="PS50110"/>
    </source>
</evidence>
<dbReference type="CDD" id="cd12912">
    <property type="entry name" value="PDC2_MCP_like"/>
    <property type="match status" value="1"/>
</dbReference>
<dbReference type="SMART" id="SM00448">
    <property type="entry name" value="REC"/>
    <property type="match status" value="1"/>
</dbReference>
<dbReference type="RefSeq" id="WP_082667441.1">
    <property type="nucleotide sequence ID" value="NZ_JAOQJX010000005.1"/>
</dbReference>
<dbReference type="SUPFAM" id="SSF52172">
    <property type="entry name" value="CheY-like"/>
    <property type="match status" value="1"/>
</dbReference>
<comment type="caution">
    <text evidence="15">The sequence shown here is derived from an EMBL/GenBank/DDBJ whole genome shotgun (WGS) entry which is preliminary data.</text>
</comment>
<evidence type="ECO:0000256" key="9">
    <source>
        <dbReference type="ARBA" id="ARBA00023012"/>
    </source>
</evidence>
<evidence type="ECO:0000256" key="8">
    <source>
        <dbReference type="ARBA" id="ARBA00022840"/>
    </source>
</evidence>
<proteinExistence type="predicted"/>
<dbReference type="EC" id="2.7.13.3" evidence="2"/>
<protein>
    <recommendedName>
        <fullName evidence="3">Stage 0 sporulation protein A homolog</fullName>
        <ecNumber evidence="2">2.7.13.3</ecNumber>
    </recommendedName>
</protein>
<dbReference type="GO" id="GO:0005524">
    <property type="term" value="F:ATP binding"/>
    <property type="evidence" value="ECO:0007669"/>
    <property type="project" value="UniProtKB-KW"/>
</dbReference>
<keyword evidence="6" id="KW-0547">Nucleotide-binding</keyword>
<dbReference type="InterPro" id="IPR004358">
    <property type="entry name" value="Sig_transdc_His_kin-like_C"/>
</dbReference>
<evidence type="ECO:0000256" key="6">
    <source>
        <dbReference type="ARBA" id="ARBA00022741"/>
    </source>
</evidence>
<reference evidence="15 16" key="1">
    <citation type="journal article" date="2021" name="ISME Commun">
        <title>Automated analysis of genomic sequences facilitates high-throughput and comprehensive description of bacteria.</title>
        <authorList>
            <person name="Hitch T.C.A."/>
        </authorList>
    </citation>
    <scope>NUCLEOTIDE SEQUENCE [LARGE SCALE GENOMIC DNA]</scope>
    <source>
        <strain evidence="15 16">H2_18</strain>
    </source>
</reference>
<gene>
    <name evidence="15" type="ORF">OCV51_04775</name>
</gene>
<dbReference type="SUPFAM" id="SSF55874">
    <property type="entry name" value="ATPase domain of HSP90 chaperone/DNA topoisomerase II/histidine kinase"/>
    <property type="match status" value="1"/>
</dbReference>
<dbReference type="Gene3D" id="3.30.565.10">
    <property type="entry name" value="Histidine kinase-like ATPase, C-terminal domain"/>
    <property type="match status" value="1"/>
</dbReference>
<dbReference type="CDD" id="cd00156">
    <property type="entry name" value="REC"/>
    <property type="match status" value="1"/>
</dbReference>
<keyword evidence="4 11" id="KW-0597">Phosphoprotein</keyword>
<keyword evidence="8 15" id="KW-0067">ATP-binding</keyword>
<evidence type="ECO:0000256" key="2">
    <source>
        <dbReference type="ARBA" id="ARBA00012438"/>
    </source>
</evidence>
<dbReference type="Gene3D" id="3.30.450.20">
    <property type="entry name" value="PAS domain"/>
    <property type="match status" value="1"/>
</dbReference>
<dbReference type="InterPro" id="IPR036097">
    <property type="entry name" value="HisK_dim/P_sf"/>
</dbReference>
<dbReference type="Gene3D" id="3.40.50.2300">
    <property type="match status" value="1"/>
</dbReference>
<keyword evidence="12" id="KW-0812">Transmembrane</keyword>
<keyword evidence="7" id="KW-0418">Kinase</keyword>
<dbReference type="InterPro" id="IPR001789">
    <property type="entry name" value="Sig_transdc_resp-reg_receiver"/>
</dbReference>